<dbReference type="Proteomes" id="UP000642993">
    <property type="component" value="Unassembled WGS sequence"/>
</dbReference>
<sequence>MNQRGAHDHTLALAWAACQGSCCSGAFAAPGCFDAREPSLLASAICDSSWRVACRFSHSRGRAPRGRARAQRSRRQRAGVRDRIRGAGRTAEEATTTDEKPITDANALRGILGDVHPRAATKERARLHERDRQWLARSPFCVIATSDAHGNCDASPKGDPPGFVHVLDDSTIAIPERPGNRRGDGYFNILQNPRIGILSIIPGRTETLRINGRARLVRDAPFFDDLIVQGNRPILAIIVDIDTIFFHCARAFLRSRLWQHDTWEPDALPSTARLVSEVQPSAGEASEVERVYSAETMRGTLY</sequence>
<keyword evidence="4" id="KW-1185">Reference proteome</keyword>
<feature type="region of interest" description="Disordered" evidence="1">
    <location>
        <begin position="61"/>
        <end position="98"/>
    </location>
</feature>
<feature type="compositionally biased region" description="Basic residues" evidence="1">
    <location>
        <begin position="61"/>
        <end position="78"/>
    </location>
</feature>
<dbReference type="Gene3D" id="2.30.110.10">
    <property type="entry name" value="Electron Transport, Fmn-binding Protein, Chain A"/>
    <property type="match status" value="1"/>
</dbReference>
<organism evidence="3 4">
    <name type="scientific">Lolliginicoccus lacisalsi</name>
    <dbReference type="NCBI Taxonomy" id="2742202"/>
    <lineage>
        <taxon>Bacteria</taxon>
        <taxon>Bacillati</taxon>
        <taxon>Actinomycetota</taxon>
        <taxon>Actinomycetes</taxon>
        <taxon>Mycobacteriales</taxon>
        <taxon>Hoyosellaceae</taxon>
        <taxon>Lolliginicoccus</taxon>
    </lineage>
</organism>
<evidence type="ECO:0000256" key="1">
    <source>
        <dbReference type="SAM" id="MobiDB-lite"/>
    </source>
</evidence>
<protein>
    <submittedName>
        <fullName evidence="3">Pyridoxamine 5'-phosphate oxidase family protein</fullName>
    </submittedName>
</protein>
<dbReference type="Pfam" id="PF01243">
    <property type="entry name" value="PNPOx_N"/>
    <property type="match status" value="1"/>
</dbReference>
<feature type="domain" description="Pyridoxamine 5'-phosphate oxidase N-terminal" evidence="2">
    <location>
        <begin position="128"/>
        <end position="232"/>
    </location>
</feature>
<dbReference type="PANTHER" id="PTHR42815:SF2">
    <property type="entry name" value="FAD-BINDING, PUTATIVE (AFU_ORTHOLOGUE AFUA_6G07600)-RELATED"/>
    <property type="match status" value="1"/>
</dbReference>
<dbReference type="InterPro" id="IPR012349">
    <property type="entry name" value="Split_barrel_FMN-bd"/>
</dbReference>
<dbReference type="InterPro" id="IPR011576">
    <property type="entry name" value="Pyridox_Oxase_N"/>
</dbReference>
<dbReference type="EMBL" id="JACYWE010000002">
    <property type="protein sequence ID" value="MBD8505732.1"/>
    <property type="molecule type" value="Genomic_DNA"/>
</dbReference>
<dbReference type="SUPFAM" id="SSF50475">
    <property type="entry name" value="FMN-binding split barrel"/>
    <property type="match status" value="1"/>
</dbReference>
<evidence type="ECO:0000313" key="4">
    <source>
        <dbReference type="Proteomes" id="UP000642993"/>
    </source>
</evidence>
<accession>A0A927PLT8</accession>
<gene>
    <name evidence="3" type="ORF">HT102_04435</name>
</gene>
<reference evidence="3" key="1">
    <citation type="submission" date="2020-09" db="EMBL/GenBank/DDBJ databases">
        <title>Hoyosella lacisalsi sp. nov., a halotolerant actinobacterium isolated from soil of Lake Gudzhirganskoe.</title>
        <authorList>
            <person name="Yang Q."/>
            <person name="Guo P.Y."/>
            <person name="Liu S.W."/>
            <person name="Li F.N."/>
            <person name="Sun C.H."/>
        </authorList>
    </citation>
    <scope>NUCLEOTIDE SEQUENCE</scope>
    <source>
        <strain evidence="3">G463</strain>
    </source>
</reference>
<dbReference type="AlphaFoldDB" id="A0A927PLT8"/>
<comment type="caution">
    <text evidence="3">The sequence shown here is derived from an EMBL/GenBank/DDBJ whole genome shotgun (WGS) entry which is preliminary data.</text>
</comment>
<evidence type="ECO:0000313" key="3">
    <source>
        <dbReference type="EMBL" id="MBD8505732.1"/>
    </source>
</evidence>
<dbReference type="NCBIfam" id="TIGR04025">
    <property type="entry name" value="PPOX_FMN_DR2398"/>
    <property type="match status" value="1"/>
</dbReference>
<proteinExistence type="predicted"/>
<name>A0A927PLT8_9ACTN</name>
<dbReference type="InterPro" id="IPR024029">
    <property type="entry name" value="Pyridox_Oxase_FMN-dep"/>
</dbReference>
<dbReference type="PANTHER" id="PTHR42815">
    <property type="entry name" value="FAD-BINDING, PUTATIVE (AFU_ORTHOLOGUE AFUA_6G07600)-RELATED"/>
    <property type="match status" value="1"/>
</dbReference>
<evidence type="ECO:0000259" key="2">
    <source>
        <dbReference type="Pfam" id="PF01243"/>
    </source>
</evidence>